<proteinExistence type="predicted"/>
<dbReference type="SUPFAM" id="SSF55729">
    <property type="entry name" value="Acyl-CoA N-acyltransferases (Nat)"/>
    <property type="match status" value="1"/>
</dbReference>
<reference evidence="2 3" key="2">
    <citation type="journal article" date="2016" name="Genome Announc.">
        <title>Draft Genome Sequence of Oceanobacillus picturae Heshi-B3, Isolated from Fermented Rice Bran in a Traditional Japanese Seafood Dish.</title>
        <authorList>
            <person name="Akuzawa S."/>
            <person name="Nagaoka J."/>
            <person name="Kanekatsu M."/>
            <person name="Kanesaki Y."/>
            <person name="Suzuki T."/>
        </authorList>
    </citation>
    <scope>NUCLEOTIDE SEQUENCE [LARGE SCALE GENOMIC DNA]</scope>
    <source>
        <strain evidence="2 3">Heshi-B3</strain>
    </source>
</reference>
<dbReference type="InterPro" id="IPR000182">
    <property type="entry name" value="GNAT_dom"/>
</dbReference>
<dbReference type="PANTHER" id="PTHR43441">
    <property type="entry name" value="RIBOSOMAL-PROTEIN-SERINE ACETYLTRANSFERASE"/>
    <property type="match status" value="1"/>
</dbReference>
<dbReference type="GO" id="GO:0008999">
    <property type="term" value="F:protein-N-terminal-alanine acetyltransferase activity"/>
    <property type="evidence" value="ECO:0007669"/>
    <property type="project" value="TreeGrafter"/>
</dbReference>
<comment type="caution">
    <text evidence="2">The sequence shown here is derived from an EMBL/GenBank/DDBJ whole genome shotgun (WGS) entry which is preliminary data.</text>
</comment>
<dbReference type="Proteomes" id="UP000052946">
    <property type="component" value="Unassembled WGS sequence"/>
</dbReference>
<name>A0A0U9H594_9BACI</name>
<dbReference type="EMBL" id="BBXV01000021">
    <property type="protein sequence ID" value="GAQ17795.1"/>
    <property type="molecule type" value="Genomic_DNA"/>
</dbReference>
<dbReference type="Gene3D" id="3.40.630.30">
    <property type="match status" value="1"/>
</dbReference>
<evidence type="ECO:0000313" key="2">
    <source>
        <dbReference type="EMBL" id="GAQ17795.1"/>
    </source>
</evidence>
<keyword evidence="2" id="KW-0808">Transferase</keyword>
<evidence type="ECO:0000259" key="1">
    <source>
        <dbReference type="PROSITE" id="PS51186"/>
    </source>
</evidence>
<dbReference type="GO" id="GO:1990189">
    <property type="term" value="F:protein N-terminal-serine acetyltransferase activity"/>
    <property type="evidence" value="ECO:0007669"/>
    <property type="project" value="TreeGrafter"/>
</dbReference>
<dbReference type="PROSITE" id="PS51186">
    <property type="entry name" value="GNAT"/>
    <property type="match status" value="1"/>
</dbReference>
<dbReference type="GO" id="GO:0005737">
    <property type="term" value="C:cytoplasm"/>
    <property type="evidence" value="ECO:0007669"/>
    <property type="project" value="TreeGrafter"/>
</dbReference>
<dbReference type="InterPro" id="IPR051908">
    <property type="entry name" value="Ribosomal_N-acetyltransferase"/>
</dbReference>
<gene>
    <name evidence="2" type="ORF">OPHB3_1732</name>
</gene>
<dbReference type="PANTHER" id="PTHR43441:SF3">
    <property type="entry name" value="ACETYLTRANSFERASE"/>
    <property type="match status" value="1"/>
</dbReference>
<dbReference type="InterPro" id="IPR016181">
    <property type="entry name" value="Acyl_CoA_acyltransferase"/>
</dbReference>
<dbReference type="AlphaFoldDB" id="A0A0U9H594"/>
<reference evidence="3" key="1">
    <citation type="submission" date="2015-07" db="EMBL/GenBank/DDBJ databases">
        <title>Draft Genome Sequence of Oceanobacillus picturae Heshi-B3 that Was Isolated from Fermented Rice Bran with Aging Salted Mackerel, Which Was Named Heshiko as Traditional Fermented Seafood in Japan.</title>
        <authorList>
            <person name="Akuzawa S."/>
            <person name="Nakagawa J."/>
            <person name="Kanekatsu T."/>
            <person name="Kanesaki Y."/>
            <person name="Suzuki T."/>
        </authorList>
    </citation>
    <scope>NUCLEOTIDE SEQUENCE [LARGE SCALE GENOMIC DNA]</scope>
    <source>
        <strain evidence="3">Heshi-B3</strain>
    </source>
</reference>
<sequence length="188" mass="21884">MNKHPLLIDFPQEITTERLLIRIPQPGDGQSVFEAIQASKPELKKWLPFAQGEQTLEETEINVREAHINFLKREDMRMHIFLKDTNTLIGSTGFHRPNWDIRKFEIGYWLDKRYCGNGYMTEAVSGLTEFAFQELQANRIEIRCDELNKQSSAVPERLHFQLEGILKSEDKAVDGEELRNTCIYAKTK</sequence>
<protein>
    <submittedName>
        <fullName evidence="2">Ribosomal N-acetyltransferase YdaF</fullName>
    </submittedName>
</protein>
<accession>A0A0U9H594</accession>
<dbReference type="RefSeq" id="WP_058950041.1">
    <property type="nucleotide sequence ID" value="NZ_BBXV01000021.1"/>
</dbReference>
<organism evidence="2 3">
    <name type="scientific">Oceanobacillus picturae</name>
    <dbReference type="NCBI Taxonomy" id="171693"/>
    <lineage>
        <taxon>Bacteria</taxon>
        <taxon>Bacillati</taxon>
        <taxon>Bacillota</taxon>
        <taxon>Bacilli</taxon>
        <taxon>Bacillales</taxon>
        <taxon>Bacillaceae</taxon>
        <taxon>Oceanobacillus</taxon>
    </lineage>
</organism>
<dbReference type="OrthoDB" id="9799321at2"/>
<evidence type="ECO:0000313" key="3">
    <source>
        <dbReference type="Proteomes" id="UP000052946"/>
    </source>
</evidence>
<feature type="domain" description="N-acetyltransferase" evidence="1">
    <location>
        <begin position="19"/>
        <end position="188"/>
    </location>
</feature>
<dbReference type="Pfam" id="PF13302">
    <property type="entry name" value="Acetyltransf_3"/>
    <property type="match status" value="1"/>
</dbReference>